<feature type="region of interest" description="Disordered" evidence="1">
    <location>
        <begin position="63"/>
        <end position="86"/>
    </location>
</feature>
<feature type="non-terminal residue" evidence="2">
    <location>
        <position position="1"/>
    </location>
</feature>
<evidence type="ECO:0000313" key="2">
    <source>
        <dbReference type="EMBL" id="KAK8482285.1"/>
    </source>
</evidence>
<protein>
    <submittedName>
        <fullName evidence="2">Uncharacterized protein</fullName>
    </submittedName>
</protein>
<dbReference type="Proteomes" id="UP001396334">
    <property type="component" value="Unassembled WGS sequence"/>
</dbReference>
<name>A0ABR1ZNL6_9ROSI</name>
<gene>
    <name evidence="2" type="ORF">V6N11_028543</name>
</gene>
<reference evidence="2 3" key="1">
    <citation type="journal article" date="2024" name="G3 (Bethesda)">
        <title>Genome assembly of Hibiscus sabdariffa L. provides insights into metabolisms of medicinal natural products.</title>
        <authorList>
            <person name="Kim T."/>
        </authorList>
    </citation>
    <scope>NUCLEOTIDE SEQUENCE [LARGE SCALE GENOMIC DNA]</scope>
    <source>
        <strain evidence="2">TK-2024</strain>
        <tissue evidence="2">Old leaves</tissue>
    </source>
</reference>
<feature type="region of interest" description="Disordered" evidence="1">
    <location>
        <begin position="180"/>
        <end position="211"/>
    </location>
</feature>
<dbReference type="EMBL" id="JBBPBN010000802">
    <property type="protein sequence ID" value="KAK8482285.1"/>
    <property type="molecule type" value="Genomic_DNA"/>
</dbReference>
<keyword evidence="3" id="KW-1185">Reference proteome</keyword>
<feature type="region of interest" description="Disordered" evidence="1">
    <location>
        <begin position="1"/>
        <end position="20"/>
    </location>
</feature>
<accession>A0ABR1ZNL6</accession>
<evidence type="ECO:0000313" key="3">
    <source>
        <dbReference type="Proteomes" id="UP001396334"/>
    </source>
</evidence>
<evidence type="ECO:0000256" key="1">
    <source>
        <dbReference type="SAM" id="MobiDB-lite"/>
    </source>
</evidence>
<organism evidence="2 3">
    <name type="scientific">Hibiscus sabdariffa</name>
    <name type="common">roselle</name>
    <dbReference type="NCBI Taxonomy" id="183260"/>
    <lineage>
        <taxon>Eukaryota</taxon>
        <taxon>Viridiplantae</taxon>
        <taxon>Streptophyta</taxon>
        <taxon>Embryophyta</taxon>
        <taxon>Tracheophyta</taxon>
        <taxon>Spermatophyta</taxon>
        <taxon>Magnoliopsida</taxon>
        <taxon>eudicotyledons</taxon>
        <taxon>Gunneridae</taxon>
        <taxon>Pentapetalae</taxon>
        <taxon>rosids</taxon>
        <taxon>malvids</taxon>
        <taxon>Malvales</taxon>
        <taxon>Malvaceae</taxon>
        <taxon>Malvoideae</taxon>
        <taxon>Hibiscus</taxon>
    </lineage>
</organism>
<sequence>EDIALGNVSSQDDRGKVGTVHESLAADNGNLNDRDLNVVIQSKREPNWAELLFKNEGAQKVEGEVRTGDEGLPIPVGKDPSGLEEGELENKETGLSLNQSKTPTKVNVSSVIPDDHNVTAVRRLGERSDLRTLLRKEGEEALRIDQGEDESFTSSDREENWSRAERVFFPELVSKKSPKKRYGSLKQIQDKSITGKERKRRDRAARKEKQLNTGVEVSELSRRSLSESDLIEHKETLIKRAKRTLALGKHLGVEIEGNEEGALNELLVAIDLLATRIGVVEFKLVHRHYNALAFGLARDGASRDAFFKAWW</sequence>
<proteinExistence type="predicted"/>
<comment type="caution">
    <text evidence="2">The sequence shown here is derived from an EMBL/GenBank/DDBJ whole genome shotgun (WGS) entry which is preliminary data.</text>
</comment>